<dbReference type="VEuPathDB" id="FungiDB:PDIP_81070"/>
<evidence type="ECO:0000313" key="3">
    <source>
        <dbReference type="Proteomes" id="UP000595662"/>
    </source>
</evidence>
<dbReference type="Proteomes" id="UP000595662">
    <property type="component" value="Chromosome 1"/>
</dbReference>
<feature type="region of interest" description="Disordered" evidence="1">
    <location>
        <begin position="55"/>
        <end position="105"/>
    </location>
</feature>
<organism evidence="2 3">
    <name type="scientific">Penicillium digitatum</name>
    <name type="common">Green mold</name>
    <dbReference type="NCBI Taxonomy" id="36651"/>
    <lineage>
        <taxon>Eukaryota</taxon>
        <taxon>Fungi</taxon>
        <taxon>Dikarya</taxon>
        <taxon>Ascomycota</taxon>
        <taxon>Pezizomycotina</taxon>
        <taxon>Eurotiomycetes</taxon>
        <taxon>Eurotiomycetidae</taxon>
        <taxon>Eurotiales</taxon>
        <taxon>Aspergillaceae</taxon>
        <taxon>Penicillium</taxon>
    </lineage>
</organism>
<evidence type="ECO:0000313" key="2">
    <source>
        <dbReference type="EMBL" id="QQK40511.1"/>
    </source>
</evidence>
<sequence length="143" mass="16411">MECPRQIFRCLKAPLRRDKGKIIEIGPPTDFRKEELPAYFSDAESVLSPCQIPTERSHLTNQSQDGYVPGQSHTDRGERQHDDQNGSSTIVDERQGAGPCSKDERETVLRFRDRVKLHRWWKLSPVASYEIEASAKSIKVQEM</sequence>
<protein>
    <submittedName>
        <fullName evidence="2">Uncharacterized protein</fullName>
    </submittedName>
</protein>
<accession>A0A7T6XG69</accession>
<proteinExistence type="predicted"/>
<dbReference type="RefSeq" id="XP_014532264.1">
    <property type="nucleotide sequence ID" value="XM_014676778.1"/>
</dbReference>
<dbReference type="EMBL" id="CP060774">
    <property type="protein sequence ID" value="QQK40511.1"/>
    <property type="molecule type" value="Genomic_DNA"/>
</dbReference>
<dbReference type="OMA" id="QIFRCLK"/>
<dbReference type="GeneID" id="26236423"/>
<name>A0A7T6XG69_PENDI</name>
<evidence type="ECO:0000256" key="1">
    <source>
        <dbReference type="SAM" id="MobiDB-lite"/>
    </source>
</evidence>
<gene>
    <name evidence="2" type="ORF">Pdw03_3365</name>
</gene>
<dbReference type="KEGG" id="pdp:PDIP_81070"/>
<dbReference type="AlphaFoldDB" id="A0A7T6XG69"/>
<reference evidence="2 3" key="1">
    <citation type="submission" date="2020-08" db="EMBL/GenBank/DDBJ databases">
        <title>The completed genome sequence of the pathogenic ascomycete fungus Penicillium digitatum.</title>
        <authorList>
            <person name="Wang M."/>
        </authorList>
    </citation>
    <scope>NUCLEOTIDE SEQUENCE [LARGE SCALE GENOMIC DNA]</scope>
    <source>
        <strain evidence="2 3">PdW03</strain>
    </source>
</reference>
<feature type="compositionally biased region" description="Basic and acidic residues" evidence="1">
    <location>
        <begin position="91"/>
        <end position="105"/>
    </location>
</feature>
<feature type="compositionally biased region" description="Basic and acidic residues" evidence="1">
    <location>
        <begin position="73"/>
        <end position="84"/>
    </location>
</feature>